<keyword evidence="4" id="KW-0648">Protein biosynthesis</keyword>
<evidence type="ECO:0000256" key="5">
    <source>
        <dbReference type="ARBA" id="ARBA00023146"/>
    </source>
</evidence>
<sequence length="178" mass="20883">KAPAIFDFEKLKWMNHKYILDKDLRSLCDETLPYLKEAYNVSDCRERTLLIIDAVRGNMNFTKDVVPFSKPFFKRMFESISENDLKMLLDPEALKALEYVLNNIDNLEFVKDEVENFLNSLKDILQILGKKIYHPLRISLFYSRNGPELTKIFLILGKDEVKERLKEAVSFIKKSIQG</sequence>
<evidence type="ECO:0000256" key="2">
    <source>
        <dbReference type="ARBA" id="ARBA00022741"/>
    </source>
</evidence>
<keyword evidence="2" id="KW-0547">Nucleotide-binding</keyword>
<reference evidence="7 8" key="1">
    <citation type="submission" date="2018-01" db="EMBL/GenBank/DDBJ databases">
        <title>Metagenomic assembled genomes from two thermal pools in the Uzon Caldera, Kamchatka, Russia.</title>
        <authorList>
            <person name="Wilkins L."/>
            <person name="Ettinger C."/>
        </authorList>
    </citation>
    <scope>NUCLEOTIDE SEQUENCE [LARGE SCALE GENOMIC DNA]</scope>
    <source>
        <strain evidence="7">ZAV-07</strain>
    </source>
</reference>
<evidence type="ECO:0000313" key="7">
    <source>
        <dbReference type="EMBL" id="PMP68162.1"/>
    </source>
</evidence>
<keyword evidence="5" id="KW-0030">Aminoacyl-tRNA synthetase</keyword>
<evidence type="ECO:0000256" key="1">
    <source>
        <dbReference type="ARBA" id="ARBA00022598"/>
    </source>
</evidence>
<dbReference type="AlphaFoldDB" id="A0A2J6WF77"/>
<dbReference type="SUPFAM" id="SSF48163">
    <property type="entry name" value="An anticodon-binding domain of class I aminoacyl-tRNA synthetases"/>
    <property type="match status" value="1"/>
</dbReference>
<protein>
    <submittedName>
        <fullName evidence="7">Glutamate--tRNA ligase</fullName>
    </submittedName>
</protein>
<dbReference type="InterPro" id="IPR008925">
    <property type="entry name" value="aa_tRNA-synth_I_cd-bd_sf"/>
</dbReference>
<evidence type="ECO:0000256" key="3">
    <source>
        <dbReference type="ARBA" id="ARBA00022840"/>
    </source>
</evidence>
<comment type="caution">
    <text evidence="7">The sequence shown here is derived from an EMBL/GenBank/DDBJ whole genome shotgun (WGS) entry which is preliminary data.</text>
</comment>
<name>A0A2J6WF77_9BACT</name>
<dbReference type="PANTHER" id="PTHR43311">
    <property type="entry name" value="GLUTAMATE--TRNA LIGASE"/>
    <property type="match status" value="1"/>
</dbReference>
<dbReference type="EMBL" id="PNIL01000027">
    <property type="protein sequence ID" value="PMP68162.1"/>
    <property type="molecule type" value="Genomic_DNA"/>
</dbReference>
<evidence type="ECO:0000256" key="4">
    <source>
        <dbReference type="ARBA" id="ARBA00022917"/>
    </source>
</evidence>
<evidence type="ECO:0000259" key="6">
    <source>
        <dbReference type="Pfam" id="PF19269"/>
    </source>
</evidence>
<dbReference type="Gene3D" id="1.10.10.350">
    <property type="match status" value="1"/>
</dbReference>
<gene>
    <name evidence="7" type="ORF">C0189_01910</name>
</gene>
<dbReference type="Proteomes" id="UP000237040">
    <property type="component" value="Unassembled WGS sequence"/>
</dbReference>
<keyword evidence="1 7" id="KW-0436">Ligase</keyword>
<feature type="domain" description="Aminoacyl-tRNA synthetase class I anticodon-binding" evidence="6">
    <location>
        <begin position="29"/>
        <end position="168"/>
    </location>
</feature>
<dbReference type="GO" id="GO:0004818">
    <property type="term" value="F:glutamate-tRNA ligase activity"/>
    <property type="evidence" value="ECO:0007669"/>
    <property type="project" value="TreeGrafter"/>
</dbReference>
<evidence type="ECO:0000313" key="8">
    <source>
        <dbReference type="Proteomes" id="UP000237040"/>
    </source>
</evidence>
<keyword evidence="3" id="KW-0067">ATP-binding</keyword>
<dbReference type="GO" id="GO:0006424">
    <property type="term" value="P:glutamyl-tRNA aminoacylation"/>
    <property type="evidence" value="ECO:0007669"/>
    <property type="project" value="TreeGrafter"/>
</dbReference>
<dbReference type="InterPro" id="IPR045462">
    <property type="entry name" value="aa-tRNA-synth_I_cd-bd"/>
</dbReference>
<proteinExistence type="predicted"/>
<feature type="non-terminal residue" evidence="7">
    <location>
        <position position="1"/>
    </location>
</feature>
<accession>A0A2J6WF77</accession>
<dbReference type="InterPro" id="IPR049940">
    <property type="entry name" value="GluQ/Sye"/>
</dbReference>
<organism evidence="7 8">
    <name type="scientific">Caldisericum exile</name>
    <dbReference type="NCBI Taxonomy" id="693075"/>
    <lineage>
        <taxon>Bacteria</taxon>
        <taxon>Pseudomonadati</taxon>
        <taxon>Caldisericota/Cryosericota group</taxon>
        <taxon>Caldisericota</taxon>
        <taxon>Caldisericia</taxon>
        <taxon>Caldisericales</taxon>
        <taxon>Caldisericaceae</taxon>
        <taxon>Caldisericum</taxon>
    </lineage>
</organism>
<dbReference type="InterPro" id="IPR020751">
    <property type="entry name" value="aa-tRNA-synth_I_codon-bd_sub2"/>
</dbReference>
<dbReference type="GO" id="GO:0000049">
    <property type="term" value="F:tRNA binding"/>
    <property type="evidence" value="ECO:0007669"/>
    <property type="project" value="InterPro"/>
</dbReference>
<dbReference type="Pfam" id="PF19269">
    <property type="entry name" value="Anticodon_2"/>
    <property type="match status" value="1"/>
</dbReference>
<dbReference type="PANTHER" id="PTHR43311:SF1">
    <property type="entry name" value="GLUTAMYL-Q TRNA(ASP) SYNTHETASE"/>
    <property type="match status" value="1"/>
</dbReference>
<dbReference type="GO" id="GO:0005524">
    <property type="term" value="F:ATP binding"/>
    <property type="evidence" value="ECO:0007669"/>
    <property type="project" value="UniProtKB-KW"/>
</dbReference>
<dbReference type="GO" id="GO:0005829">
    <property type="term" value="C:cytosol"/>
    <property type="evidence" value="ECO:0007669"/>
    <property type="project" value="TreeGrafter"/>
</dbReference>